<dbReference type="PANTHER" id="PTHR12970">
    <property type="entry name" value="PROTEASOME ASSEMBLY CHAPERONE 2"/>
    <property type="match status" value="1"/>
</dbReference>
<dbReference type="PANTHER" id="PTHR12970:SF1">
    <property type="entry name" value="PROTEASOME ASSEMBLY CHAPERONE 2"/>
    <property type="match status" value="1"/>
</dbReference>
<sequence length="246" mass="25884">MSTPFYTPLASISSSFEGATLLIPAVSIGSVPQLAVDLLLHSADLGLAKVGRIDPSFCFPFAGPSDARDAAADDITTALEVFANEAGLVVIQQRAPVYKSRGTEYITALTKWISQAGFKQTLWISSIDAAARTDAEFETPILSIPPANPQTPLMKALATFPVFAPAGKTIPVIPGSLLTRKLLQLDANLNLGTLLYFAAEGDTRPDAHSLATTLLSLLSLPSSAPLQEPASWSALFGAPPNSSLYT</sequence>
<dbReference type="GO" id="GO:0005829">
    <property type="term" value="C:cytosol"/>
    <property type="evidence" value="ECO:0007669"/>
    <property type="project" value="TreeGrafter"/>
</dbReference>
<proteinExistence type="inferred from homology"/>
<keyword evidence="2 4" id="KW-0143">Chaperone</keyword>
<name>M9MET7_PSEA3</name>
<evidence type="ECO:0000256" key="4">
    <source>
        <dbReference type="PIRNR" id="PIRNR010044"/>
    </source>
</evidence>
<evidence type="ECO:0000256" key="2">
    <source>
        <dbReference type="ARBA" id="ARBA00023186"/>
    </source>
</evidence>
<evidence type="ECO:0000256" key="3">
    <source>
        <dbReference type="ARBA" id="ARBA00025745"/>
    </source>
</evidence>
<evidence type="ECO:0000256" key="1">
    <source>
        <dbReference type="ARBA" id="ARBA00019186"/>
    </source>
</evidence>
<dbReference type="AlphaFoldDB" id="M9MET7"/>
<gene>
    <name evidence="5" type="ORF">PANT_16d00048</name>
</gene>
<dbReference type="InterPro" id="IPR038389">
    <property type="entry name" value="PSMG2_sf"/>
</dbReference>
<dbReference type="EMBL" id="DF196782">
    <property type="protein sequence ID" value="GAC75578.1"/>
    <property type="molecule type" value="Genomic_DNA"/>
</dbReference>
<evidence type="ECO:0000313" key="6">
    <source>
        <dbReference type="Proteomes" id="UP000011976"/>
    </source>
</evidence>
<dbReference type="STRING" id="1151754.M9MET7"/>
<organism evidence="5 6">
    <name type="scientific">Pseudozyma antarctica (strain T-34)</name>
    <name type="common">Yeast</name>
    <name type="synonym">Candida antarctica</name>
    <dbReference type="NCBI Taxonomy" id="1151754"/>
    <lineage>
        <taxon>Eukaryota</taxon>
        <taxon>Fungi</taxon>
        <taxon>Dikarya</taxon>
        <taxon>Basidiomycota</taxon>
        <taxon>Ustilaginomycotina</taxon>
        <taxon>Ustilaginomycetes</taxon>
        <taxon>Ustilaginales</taxon>
        <taxon>Ustilaginaceae</taxon>
        <taxon>Moesziomyces</taxon>
    </lineage>
</organism>
<reference evidence="6" key="1">
    <citation type="journal article" date="2013" name="Genome Announc.">
        <title>Genome sequence of the basidiomycetous yeast Pseudozyma antarctica T-34, a producer of the glycolipid biosurfactants mannosylerythritol lipids.</title>
        <authorList>
            <person name="Morita T."/>
            <person name="Koike H."/>
            <person name="Koyama Y."/>
            <person name="Hagiwara H."/>
            <person name="Ito E."/>
            <person name="Fukuoka T."/>
            <person name="Imura T."/>
            <person name="Machida M."/>
            <person name="Kitamoto D."/>
        </authorList>
    </citation>
    <scope>NUCLEOTIDE SEQUENCE [LARGE SCALE GENOMIC DNA]</scope>
    <source>
        <strain evidence="6">T-34</strain>
    </source>
</reference>
<dbReference type="Gene3D" id="3.40.50.10900">
    <property type="entry name" value="PAC-like subunit"/>
    <property type="match status" value="1"/>
</dbReference>
<comment type="subunit">
    <text evidence="4">Component of the 20S proteasome chaperone.</text>
</comment>
<dbReference type="GO" id="GO:0005634">
    <property type="term" value="C:nucleus"/>
    <property type="evidence" value="ECO:0007669"/>
    <property type="project" value="TreeGrafter"/>
</dbReference>
<comment type="function">
    <text evidence="4">Involved in 20S proteasome assembly.</text>
</comment>
<evidence type="ECO:0000313" key="5">
    <source>
        <dbReference type="EMBL" id="GAC75578.1"/>
    </source>
</evidence>
<accession>M9MET7</accession>
<dbReference type="Proteomes" id="UP000011976">
    <property type="component" value="Unassembled WGS sequence"/>
</dbReference>
<dbReference type="PIRSF" id="PIRSF010044">
    <property type="entry name" value="UCP010044"/>
    <property type="match status" value="1"/>
</dbReference>
<dbReference type="OrthoDB" id="10260712at2759"/>
<dbReference type="InterPro" id="IPR019151">
    <property type="entry name" value="Proteasome_assmbl_chaperone_2"/>
</dbReference>
<comment type="similarity">
    <text evidence="3 4">Belongs to the PSMG2 family.</text>
</comment>
<dbReference type="InterPro" id="IPR016562">
    <property type="entry name" value="Proteasome_assmbl_chp_2_euk"/>
</dbReference>
<protein>
    <recommendedName>
        <fullName evidence="1 4">Proteasome assembly chaperone 2</fullName>
    </recommendedName>
</protein>
<dbReference type="Pfam" id="PF09754">
    <property type="entry name" value="PAC2"/>
    <property type="match status" value="1"/>
</dbReference>
<dbReference type="GO" id="GO:0043248">
    <property type="term" value="P:proteasome assembly"/>
    <property type="evidence" value="ECO:0007669"/>
    <property type="project" value="TreeGrafter"/>
</dbReference>